<proteinExistence type="predicted"/>
<gene>
    <name evidence="4" type="ORF">FZC75_21125</name>
</gene>
<reference evidence="4 5" key="1">
    <citation type="submission" date="2019-08" db="EMBL/GenBank/DDBJ databases">
        <title>Bacillus genomes from the desert of Cuatro Cienegas, Coahuila.</title>
        <authorList>
            <person name="Olmedo-Alvarez G."/>
        </authorList>
    </citation>
    <scope>NUCLEOTIDE SEQUENCE [LARGE SCALE GENOMIC DNA]</scope>
    <source>
        <strain evidence="4 5">CH98b_3T</strain>
    </source>
</reference>
<dbReference type="AlphaFoldDB" id="A0A5D4SK66"/>
<evidence type="ECO:0000256" key="3">
    <source>
        <dbReference type="ARBA" id="ARBA00023136"/>
    </source>
</evidence>
<dbReference type="GO" id="GO:0009898">
    <property type="term" value="C:cytoplasmic side of plasma membrane"/>
    <property type="evidence" value="ECO:0007669"/>
    <property type="project" value="InterPro"/>
</dbReference>
<accession>A0A5D4SK66</accession>
<comment type="caution">
    <text evidence="4">The sequence shown here is derived from an EMBL/GenBank/DDBJ whole genome shotgun (WGS) entry which is preliminary data.</text>
</comment>
<dbReference type="Gene3D" id="3.40.1580.20">
    <property type="entry name" value="Syd protein"/>
    <property type="match status" value="1"/>
</dbReference>
<evidence type="ECO:0000256" key="1">
    <source>
        <dbReference type="ARBA" id="ARBA00022475"/>
    </source>
</evidence>
<keyword evidence="2" id="KW-0997">Cell inner membrane</keyword>
<sequence length="172" mass="20257">MKDAMKQYFQMRREKANKGLDFLFKTPIIDDEELVIYEGKADEDEYISWKPVEIPFEQDINSFLDMNLHYTIEDYFNSYWFADLDGFYKNYYIKLQSVLPDEWNSYIQLIDSYKNNHGDKLDKVPIGIEGNGLIVVVDNRSGVVYLEDFERGSFDSIADSLEVLIKTLKLNN</sequence>
<organism evidence="4 5">
    <name type="scientific">Sutcliffiella horikoshii</name>
    <dbReference type="NCBI Taxonomy" id="79883"/>
    <lineage>
        <taxon>Bacteria</taxon>
        <taxon>Bacillati</taxon>
        <taxon>Bacillota</taxon>
        <taxon>Bacilli</taxon>
        <taxon>Bacillales</taxon>
        <taxon>Bacillaceae</taxon>
        <taxon>Sutcliffiella</taxon>
    </lineage>
</organism>
<dbReference type="InterPro" id="IPR038228">
    <property type="entry name" value="Syd_sf"/>
</dbReference>
<protein>
    <submittedName>
        <fullName evidence="4">SecY-interacting protein Syd</fullName>
    </submittedName>
</protein>
<evidence type="ECO:0000256" key="2">
    <source>
        <dbReference type="ARBA" id="ARBA00022519"/>
    </source>
</evidence>
<name>A0A5D4SK66_9BACI</name>
<dbReference type="Proteomes" id="UP000324517">
    <property type="component" value="Unassembled WGS sequence"/>
</dbReference>
<dbReference type="OrthoDB" id="1957448at2"/>
<dbReference type="Pfam" id="PF07348">
    <property type="entry name" value="Syd"/>
    <property type="match status" value="1"/>
</dbReference>
<keyword evidence="3" id="KW-0472">Membrane</keyword>
<evidence type="ECO:0000313" key="5">
    <source>
        <dbReference type="Proteomes" id="UP000324517"/>
    </source>
</evidence>
<dbReference type="EMBL" id="VTET01000019">
    <property type="protein sequence ID" value="TYS63559.1"/>
    <property type="molecule type" value="Genomic_DNA"/>
</dbReference>
<keyword evidence="1" id="KW-1003">Cell membrane</keyword>
<evidence type="ECO:0000313" key="4">
    <source>
        <dbReference type="EMBL" id="TYS63559.1"/>
    </source>
</evidence>
<dbReference type="InterPro" id="IPR009948">
    <property type="entry name" value="Syd"/>
</dbReference>